<keyword evidence="1" id="KW-0732">Signal</keyword>
<sequence>MKRRACLAAWAASPWLVRAEPPWMPTAPLVFGFDEGSLPTMYRVPGRVAAQGLYPAVVGAACAALGWACELRALPFRRVLAEVGVNQQLAGAVIRTPEREQRWLFSQPYYLERLSVFSAGAPYRGLGDLSARRVGVIRGWSYGVAFDTARARGDFTCEEVAADAHNFAKLVRGRLDFVIATELGGRLLTQLPPFVGRLVEGIVPLGATPIHVALARGQAGAGELLSGFNAAVERLQRDGQVVALVAREMAAAVEVMAAHPPAG</sequence>
<comment type="caution">
    <text evidence="3">The sequence shown here is derived from an EMBL/GenBank/DDBJ whole genome shotgun (WGS) entry which is preliminary data.</text>
</comment>
<dbReference type="SUPFAM" id="SSF53850">
    <property type="entry name" value="Periplasmic binding protein-like II"/>
    <property type="match status" value="1"/>
</dbReference>
<protein>
    <submittedName>
        <fullName evidence="3">Transporter substrate-binding domain-containing protein</fullName>
    </submittedName>
</protein>
<dbReference type="SMART" id="SM00062">
    <property type="entry name" value="PBPb"/>
    <property type="match status" value="1"/>
</dbReference>
<dbReference type="RefSeq" id="WP_233373264.1">
    <property type="nucleotide sequence ID" value="NZ_JAJTWU010000007.1"/>
</dbReference>
<feature type="domain" description="Solute-binding protein family 3/N-terminal" evidence="2">
    <location>
        <begin position="28"/>
        <end position="252"/>
    </location>
</feature>
<dbReference type="PANTHER" id="PTHR35936:SF25">
    <property type="entry name" value="ABC TRANSPORTER SUBSTRATE-BINDING PROTEIN"/>
    <property type="match status" value="1"/>
</dbReference>
<dbReference type="EMBL" id="JAJTWU010000007">
    <property type="protein sequence ID" value="MCE4556215.1"/>
    <property type="molecule type" value="Genomic_DNA"/>
</dbReference>
<organism evidence="3 4">
    <name type="scientific">Pelomonas cellulosilytica</name>
    <dbReference type="NCBI Taxonomy" id="2906762"/>
    <lineage>
        <taxon>Bacteria</taxon>
        <taxon>Pseudomonadati</taxon>
        <taxon>Pseudomonadota</taxon>
        <taxon>Betaproteobacteria</taxon>
        <taxon>Burkholderiales</taxon>
        <taxon>Sphaerotilaceae</taxon>
        <taxon>Roseateles</taxon>
    </lineage>
</organism>
<evidence type="ECO:0000259" key="2">
    <source>
        <dbReference type="SMART" id="SM00062"/>
    </source>
</evidence>
<keyword evidence="4" id="KW-1185">Reference proteome</keyword>
<reference evidence="3 4" key="1">
    <citation type="submission" date="2021-12" db="EMBL/GenBank/DDBJ databases">
        <title>Genome seq of P8.</title>
        <authorList>
            <person name="Seo T."/>
        </authorList>
    </citation>
    <scope>NUCLEOTIDE SEQUENCE [LARGE SCALE GENOMIC DNA]</scope>
    <source>
        <strain evidence="3 4">P8</strain>
    </source>
</reference>
<dbReference type="Proteomes" id="UP001200741">
    <property type="component" value="Unassembled WGS sequence"/>
</dbReference>
<evidence type="ECO:0000313" key="4">
    <source>
        <dbReference type="Proteomes" id="UP001200741"/>
    </source>
</evidence>
<name>A0ABS8Y2R0_9BURK</name>
<accession>A0ABS8Y2R0</accession>
<gene>
    <name evidence="3" type="ORF">LXT13_17605</name>
</gene>
<proteinExistence type="predicted"/>
<dbReference type="Pfam" id="PF00497">
    <property type="entry name" value="SBP_bac_3"/>
    <property type="match status" value="1"/>
</dbReference>
<dbReference type="Gene3D" id="3.40.190.10">
    <property type="entry name" value="Periplasmic binding protein-like II"/>
    <property type="match status" value="2"/>
</dbReference>
<evidence type="ECO:0000313" key="3">
    <source>
        <dbReference type="EMBL" id="MCE4556215.1"/>
    </source>
</evidence>
<dbReference type="PANTHER" id="PTHR35936">
    <property type="entry name" value="MEMBRANE-BOUND LYTIC MUREIN TRANSGLYCOSYLASE F"/>
    <property type="match status" value="1"/>
</dbReference>
<dbReference type="InterPro" id="IPR001638">
    <property type="entry name" value="Solute-binding_3/MltF_N"/>
</dbReference>
<evidence type="ECO:0000256" key="1">
    <source>
        <dbReference type="ARBA" id="ARBA00022729"/>
    </source>
</evidence>